<organism evidence="12 13">
    <name type="scientific">Oedothorax gibbosus</name>
    <dbReference type="NCBI Taxonomy" id="931172"/>
    <lineage>
        <taxon>Eukaryota</taxon>
        <taxon>Metazoa</taxon>
        <taxon>Ecdysozoa</taxon>
        <taxon>Arthropoda</taxon>
        <taxon>Chelicerata</taxon>
        <taxon>Arachnida</taxon>
        <taxon>Araneae</taxon>
        <taxon>Araneomorphae</taxon>
        <taxon>Entelegynae</taxon>
        <taxon>Araneoidea</taxon>
        <taxon>Linyphiidae</taxon>
        <taxon>Erigoninae</taxon>
        <taxon>Oedothorax</taxon>
    </lineage>
</organism>
<keyword evidence="5" id="KW-0808">Transferase</keyword>
<keyword evidence="6" id="KW-0479">Metal-binding</keyword>
<comment type="cofactor">
    <cofactor evidence="1">
        <name>Mn(2+)</name>
        <dbReference type="ChEBI" id="CHEBI:29035"/>
    </cofactor>
</comment>
<proteinExistence type="inferred from homology"/>
<dbReference type="Proteomes" id="UP000827092">
    <property type="component" value="Unassembled WGS sequence"/>
</dbReference>
<dbReference type="GO" id="GO:0046872">
    <property type="term" value="F:metal ion binding"/>
    <property type="evidence" value="ECO:0007669"/>
    <property type="project" value="UniProtKB-KW"/>
</dbReference>
<dbReference type="AlphaFoldDB" id="A0AAV6UNX2"/>
<evidence type="ECO:0000256" key="3">
    <source>
        <dbReference type="ARBA" id="ARBA00004496"/>
    </source>
</evidence>
<evidence type="ECO:0000256" key="6">
    <source>
        <dbReference type="ARBA" id="ARBA00022723"/>
    </source>
</evidence>
<dbReference type="InterPro" id="IPR043519">
    <property type="entry name" value="NT_sf"/>
</dbReference>
<keyword evidence="7" id="KW-0460">Magnesium</keyword>
<evidence type="ECO:0000256" key="8">
    <source>
        <dbReference type="ARBA" id="ARBA00038491"/>
    </source>
</evidence>
<dbReference type="GO" id="GO:1990817">
    <property type="term" value="F:poly(A) RNA polymerase activity"/>
    <property type="evidence" value="ECO:0007669"/>
    <property type="project" value="TreeGrafter"/>
</dbReference>
<evidence type="ECO:0000259" key="10">
    <source>
        <dbReference type="Pfam" id="PF03828"/>
    </source>
</evidence>
<dbReference type="GO" id="GO:0005737">
    <property type="term" value="C:cytoplasm"/>
    <property type="evidence" value="ECO:0007669"/>
    <property type="project" value="UniProtKB-SubCell"/>
</dbReference>
<evidence type="ECO:0000256" key="7">
    <source>
        <dbReference type="ARBA" id="ARBA00022842"/>
    </source>
</evidence>
<evidence type="ECO:0008006" key="14">
    <source>
        <dbReference type="Google" id="ProtNLM"/>
    </source>
</evidence>
<feature type="domain" description="Poly(A) RNA polymerase mitochondrial-like central palm" evidence="11">
    <location>
        <begin position="209"/>
        <end position="345"/>
    </location>
</feature>
<evidence type="ECO:0000256" key="9">
    <source>
        <dbReference type="SAM" id="MobiDB-lite"/>
    </source>
</evidence>
<dbReference type="SUPFAM" id="SSF81631">
    <property type="entry name" value="PAP/OAS1 substrate-binding domain"/>
    <property type="match status" value="1"/>
</dbReference>
<dbReference type="PANTHER" id="PTHR12271">
    <property type="entry name" value="POLY A POLYMERASE CID PAP -RELATED"/>
    <property type="match status" value="1"/>
</dbReference>
<evidence type="ECO:0000256" key="1">
    <source>
        <dbReference type="ARBA" id="ARBA00001936"/>
    </source>
</evidence>
<dbReference type="PANTHER" id="PTHR12271:SF40">
    <property type="entry name" value="POLY(A) RNA POLYMERASE GLD2"/>
    <property type="match status" value="1"/>
</dbReference>
<dbReference type="CDD" id="cd05402">
    <property type="entry name" value="NT_PAP_TUTase"/>
    <property type="match status" value="1"/>
</dbReference>
<reference evidence="12 13" key="1">
    <citation type="journal article" date="2022" name="Nat. Ecol. Evol.">
        <title>A masculinizing supergene underlies an exaggerated male reproductive morph in a spider.</title>
        <authorList>
            <person name="Hendrickx F."/>
            <person name="De Corte Z."/>
            <person name="Sonet G."/>
            <person name="Van Belleghem S.M."/>
            <person name="Kostlbacher S."/>
            <person name="Vangestel C."/>
        </authorList>
    </citation>
    <scope>NUCLEOTIDE SEQUENCE [LARGE SCALE GENOMIC DNA]</scope>
    <source>
        <strain evidence="12">W744_W776</strain>
    </source>
</reference>
<evidence type="ECO:0000256" key="5">
    <source>
        <dbReference type="ARBA" id="ARBA00022679"/>
    </source>
</evidence>
<dbReference type="GO" id="GO:0031123">
    <property type="term" value="P:RNA 3'-end processing"/>
    <property type="evidence" value="ECO:0007669"/>
    <property type="project" value="TreeGrafter"/>
</dbReference>
<keyword evidence="4" id="KW-0963">Cytoplasm</keyword>
<feature type="compositionally biased region" description="Basic and acidic residues" evidence="9">
    <location>
        <begin position="137"/>
        <end position="147"/>
    </location>
</feature>
<dbReference type="Gene3D" id="3.30.460.10">
    <property type="entry name" value="Beta Polymerase, domain 2"/>
    <property type="match status" value="1"/>
</dbReference>
<evidence type="ECO:0000259" key="11">
    <source>
        <dbReference type="Pfam" id="PF22600"/>
    </source>
</evidence>
<protein>
    <recommendedName>
        <fullName evidence="14">Poly(A) RNA polymerase GLD2</fullName>
    </recommendedName>
</protein>
<name>A0AAV6UNX2_9ARAC</name>
<dbReference type="SUPFAM" id="SSF81301">
    <property type="entry name" value="Nucleotidyltransferase"/>
    <property type="match status" value="1"/>
</dbReference>
<dbReference type="InterPro" id="IPR002058">
    <property type="entry name" value="PAP_assoc"/>
</dbReference>
<comment type="cofactor">
    <cofactor evidence="2">
        <name>Mg(2+)</name>
        <dbReference type="ChEBI" id="CHEBI:18420"/>
    </cofactor>
</comment>
<comment type="subcellular location">
    <subcellularLocation>
        <location evidence="3">Cytoplasm</location>
    </subcellularLocation>
</comment>
<feature type="region of interest" description="Disordered" evidence="9">
    <location>
        <begin position="137"/>
        <end position="171"/>
    </location>
</feature>
<accession>A0AAV6UNX2</accession>
<evidence type="ECO:0000256" key="2">
    <source>
        <dbReference type="ARBA" id="ARBA00001946"/>
    </source>
</evidence>
<dbReference type="Gene3D" id="1.10.1410.10">
    <property type="match status" value="1"/>
</dbReference>
<keyword evidence="13" id="KW-1185">Reference proteome</keyword>
<dbReference type="EMBL" id="JAFNEN010000334">
    <property type="protein sequence ID" value="KAG8185463.1"/>
    <property type="molecule type" value="Genomic_DNA"/>
</dbReference>
<dbReference type="InterPro" id="IPR054708">
    <property type="entry name" value="MTPAP-like_central"/>
</dbReference>
<comment type="similarity">
    <text evidence="8">Belongs to the DNA polymerase type-B-like family. GLD2 subfamily.</text>
</comment>
<evidence type="ECO:0000313" key="13">
    <source>
        <dbReference type="Proteomes" id="UP000827092"/>
    </source>
</evidence>
<dbReference type="Pfam" id="PF03828">
    <property type="entry name" value="PAP_assoc"/>
    <property type="match status" value="1"/>
</dbReference>
<feature type="domain" description="PAP-associated" evidence="10">
    <location>
        <begin position="434"/>
        <end position="495"/>
    </location>
</feature>
<evidence type="ECO:0000313" key="12">
    <source>
        <dbReference type="EMBL" id="KAG8185463.1"/>
    </source>
</evidence>
<dbReference type="Pfam" id="PF22600">
    <property type="entry name" value="MTPAP-like_central"/>
    <property type="match status" value="1"/>
</dbReference>
<comment type="caution">
    <text evidence="12">The sequence shown here is derived from an EMBL/GenBank/DDBJ whole genome shotgun (WGS) entry which is preliminary data.</text>
</comment>
<sequence>MEHQSPTKNIAEPRDLDTSPVFFTGLSNKAANSTKRCCKLCNINLFDYIASDMCTNCFLSNKVSQSNTSPSCSSNANVSSRSNNEIINSVLSSPILNTNSTSQNELIQSSIQTLLNTDIKALLTSVQSPKLENDNFKHKSTYKDRQMARSKGAPYIHPPQHSKQAASEPYPRTPISRNSRMHPYSVSPVPYASPSPKWSSPVHEHFVQLSRDMWQLFNQNKQSEDVKRKKLVLRDALQDVVSKIYPDCALYVVGSSMNGLGLRNSDIDMCLMLTLAEVDQKNEALAILKRIRNYFFHCKFIRNVVLIPAKVPILRFIDKVSGVEVDLNINNAIGIRNTQLISSYVRIDPRVAPLVITVKTWAKHYDINDASRNSLSSYSIVLMVLHYLQYRCQPPVIPCLQKLQPDKYLTNTDVRHLKLYEDLPPFISENKKDIGDLFVGFLNYFANEFNFNTVISVRLGLVLPKEQAKCNKSSPRNTPAQWKHVCIEEPFDLTNTARSVYADKVFNQIRAAFSDSWCHVMENPDLHYLLS</sequence>
<gene>
    <name evidence="12" type="ORF">JTE90_019722</name>
</gene>
<evidence type="ECO:0000256" key="4">
    <source>
        <dbReference type="ARBA" id="ARBA00022490"/>
    </source>
</evidence>